<dbReference type="SUPFAM" id="SSF48452">
    <property type="entry name" value="TPR-like"/>
    <property type="match status" value="1"/>
</dbReference>
<proteinExistence type="predicted"/>
<keyword evidence="2" id="KW-1185">Reference proteome</keyword>
<organism evidence="1 2">
    <name type="scientific">Spongiactinospora rosea</name>
    <dbReference type="NCBI Taxonomy" id="2248750"/>
    <lineage>
        <taxon>Bacteria</taxon>
        <taxon>Bacillati</taxon>
        <taxon>Actinomycetota</taxon>
        <taxon>Actinomycetes</taxon>
        <taxon>Streptosporangiales</taxon>
        <taxon>Streptosporangiaceae</taxon>
        <taxon>Spongiactinospora</taxon>
    </lineage>
</organism>
<sequence>MRYSLILLKAHCPHADLRADLFSAVAFLAGTSGFMAFDAYDNQSASRLYRLALACAEDAGDWNHRAIILAQLGRQAFWLEDPDSTLTYIEMAQVRADRLTPGIRAMLSGVRARALARLGRTEDAISAVGHADEQFGKVTTGDAPPGLYWFTAAQHLAETGHALVDLASPKSIVEGAGRITRAIDTHGDVSRSRVLSQARLAMVHLSTGDTAAASTVGSAAVEEAESVRSHRVTILLALLRRSVEQHPARAEVAELHERVTMALPPA</sequence>
<evidence type="ECO:0000313" key="1">
    <source>
        <dbReference type="EMBL" id="RBQ14415.1"/>
    </source>
</evidence>
<dbReference type="EMBL" id="QMEY01000033">
    <property type="protein sequence ID" value="RBQ14415.1"/>
    <property type="molecule type" value="Genomic_DNA"/>
</dbReference>
<protein>
    <recommendedName>
        <fullName evidence="3">Transcriptional regulator</fullName>
    </recommendedName>
</protein>
<accession>A0A366LKG3</accession>
<dbReference type="AlphaFoldDB" id="A0A366LKG3"/>
<evidence type="ECO:0008006" key="3">
    <source>
        <dbReference type="Google" id="ProtNLM"/>
    </source>
</evidence>
<dbReference type="InterPro" id="IPR011990">
    <property type="entry name" value="TPR-like_helical_dom_sf"/>
</dbReference>
<dbReference type="Proteomes" id="UP000253303">
    <property type="component" value="Unassembled WGS sequence"/>
</dbReference>
<gene>
    <name evidence="1" type="ORF">DP939_40630</name>
</gene>
<comment type="caution">
    <text evidence="1">The sequence shown here is derived from an EMBL/GenBank/DDBJ whole genome shotgun (WGS) entry which is preliminary data.</text>
</comment>
<reference evidence="1 2" key="1">
    <citation type="submission" date="2018-06" db="EMBL/GenBank/DDBJ databases">
        <title>Sphaerisporangium craniellae sp. nov., isolated from a marine sponge in the South China Sea.</title>
        <authorList>
            <person name="Li L."/>
        </authorList>
    </citation>
    <scope>NUCLEOTIDE SEQUENCE [LARGE SCALE GENOMIC DNA]</scope>
    <source>
        <strain evidence="1 2">LHW63015</strain>
    </source>
</reference>
<name>A0A366LKG3_9ACTN</name>
<evidence type="ECO:0000313" key="2">
    <source>
        <dbReference type="Proteomes" id="UP000253303"/>
    </source>
</evidence>